<sequence length="132" mass="14962">MPARRLAFTEKNILSAWEAVGIFLFNVCHALEQVKQKEQNISNSETSSIHILKTPCTKLKALLSGLSEGFQQMIANKTMEEEAYRQYWQLVGQEKKAKTSNCCKLTQTTIVTSETVIQLREQQERVDAIKAA</sequence>
<evidence type="ECO:0000313" key="2">
    <source>
        <dbReference type="Proteomes" id="UP000276215"/>
    </source>
</evidence>
<protein>
    <submittedName>
        <fullName evidence="1">Uncharacterized protein</fullName>
    </submittedName>
</protein>
<dbReference type="Proteomes" id="UP000276215">
    <property type="component" value="Unassembled WGS sequence"/>
</dbReference>
<name>A0A3N4JZF8_9PEZI</name>
<organism evidence="1 2">
    <name type="scientific">Choiromyces venosus 120613-1</name>
    <dbReference type="NCBI Taxonomy" id="1336337"/>
    <lineage>
        <taxon>Eukaryota</taxon>
        <taxon>Fungi</taxon>
        <taxon>Dikarya</taxon>
        <taxon>Ascomycota</taxon>
        <taxon>Pezizomycotina</taxon>
        <taxon>Pezizomycetes</taxon>
        <taxon>Pezizales</taxon>
        <taxon>Tuberaceae</taxon>
        <taxon>Choiromyces</taxon>
    </lineage>
</organism>
<proteinExistence type="predicted"/>
<gene>
    <name evidence="1" type="ORF">L873DRAFT_1887983</name>
</gene>
<reference evidence="1 2" key="1">
    <citation type="journal article" date="2018" name="Nat. Ecol. Evol.">
        <title>Pezizomycetes genomes reveal the molecular basis of ectomycorrhizal truffle lifestyle.</title>
        <authorList>
            <person name="Murat C."/>
            <person name="Payen T."/>
            <person name="Noel B."/>
            <person name="Kuo A."/>
            <person name="Morin E."/>
            <person name="Chen J."/>
            <person name="Kohler A."/>
            <person name="Krizsan K."/>
            <person name="Balestrini R."/>
            <person name="Da Silva C."/>
            <person name="Montanini B."/>
            <person name="Hainaut M."/>
            <person name="Levati E."/>
            <person name="Barry K.W."/>
            <person name="Belfiori B."/>
            <person name="Cichocki N."/>
            <person name="Clum A."/>
            <person name="Dockter R.B."/>
            <person name="Fauchery L."/>
            <person name="Guy J."/>
            <person name="Iotti M."/>
            <person name="Le Tacon F."/>
            <person name="Lindquist E.A."/>
            <person name="Lipzen A."/>
            <person name="Malagnac F."/>
            <person name="Mello A."/>
            <person name="Molinier V."/>
            <person name="Miyauchi S."/>
            <person name="Poulain J."/>
            <person name="Riccioni C."/>
            <person name="Rubini A."/>
            <person name="Sitrit Y."/>
            <person name="Splivallo R."/>
            <person name="Traeger S."/>
            <person name="Wang M."/>
            <person name="Zifcakova L."/>
            <person name="Wipf D."/>
            <person name="Zambonelli A."/>
            <person name="Paolocci F."/>
            <person name="Nowrousian M."/>
            <person name="Ottonello S."/>
            <person name="Baldrian P."/>
            <person name="Spatafora J.W."/>
            <person name="Henrissat B."/>
            <person name="Nagy L.G."/>
            <person name="Aury J.M."/>
            <person name="Wincker P."/>
            <person name="Grigoriev I.V."/>
            <person name="Bonfante P."/>
            <person name="Martin F.M."/>
        </authorList>
    </citation>
    <scope>NUCLEOTIDE SEQUENCE [LARGE SCALE GENOMIC DNA]</scope>
    <source>
        <strain evidence="1 2">120613-1</strain>
    </source>
</reference>
<dbReference type="OrthoDB" id="5483298at2759"/>
<keyword evidence="2" id="KW-1185">Reference proteome</keyword>
<dbReference type="AlphaFoldDB" id="A0A3N4JZF8"/>
<evidence type="ECO:0000313" key="1">
    <source>
        <dbReference type="EMBL" id="RPB01511.1"/>
    </source>
</evidence>
<dbReference type="EMBL" id="ML120372">
    <property type="protein sequence ID" value="RPB01511.1"/>
    <property type="molecule type" value="Genomic_DNA"/>
</dbReference>
<accession>A0A3N4JZF8</accession>